<accession>A0ABU2LE65</accession>
<gene>
    <name evidence="5" type="ORF">RM780_23465</name>
</gene>
<feature type="region of interest" description="Disordered" evidence="2">
    <location>
        <begin position="1"/>
        <end position="34"/>
    </location>
</feature>
<proteinExistence type="inferred from homology"/>
<organism evidence="5 6">
    <name type="scientific">Streptomyces boetiae</name>
    <dbReference type="NCBI Taxonomy" id="3075541"/>
    <lineage>
        <taxon>Bacteria</taxon>
        <taxon>Bacillati</taxon>
        <taxon>Actinomycetota</taxon>
        <taxon>Actinomycetes</taxon>
        <taxon>Kitasatosporales</taxon>
        <taxon>Streptomycetaceae</taxon>
        <taxon>Streptomyces</taxon>
    </lineage>
</organism>
<dbReference type="PANTHER" id="PTHR22911">
    <property type="entry name" value="ACYL-MALONYL CONDENSING ENZYME-RELATED"/>
    <property type="match status" value="1"/>
</dbReference>
<evidence type="ECO:0000313" key="6">
    <source>
        <dbReference type="Proteomes" id="UP001183388"/>
    </source>
</evidence>
<dbReference type="SUPFAM" id="SSF103481">
    <property type="entry name" value="Multidrug resistance efflux transporter EmrE"/>
    <property type="match status" value="2"/>
</dbReference>
<comment type="similarity">
    <text evidence="1">Belongs to the EamA transporter family.</text>
</comment>
<protein>
    <submittedName>
        <fullName evidence="5">EamA family transporter</fullName>
    </submittedName>
</protein>
<feature type="transmembrane region" description="Helical" evidence="3">
    <location>
        <begin position="42"/>
        <end position="64"/>
    </location>
</feature>
<feature type="compositionally biased region" description="Pro residues" evidence="2">
    <location>
        <begin position="15"/>
        <end position="34"/>
    </location>
</feature>
<keyword evidence="3" id="KW-1133">Transmembrane helix</keyword>
<feature type="compositionally biased region" description="Low complexity" evidence="2">
    <location>
        <begin position="1"/>
        <end position="14"/>
    </location>
</feature>
<keyword evidence="6" id="KW-1185">Reference proteome</keyword>
<sequence length="388" mass="38210">MPFFASSRPGSARPAAPPPRPFPEPPAPSFPRPPAELSGARGLLLVALAAAAWGTAGAAAALVFRAGGPGPLALTFWRSAAGCLLLLAVLALRPRRRRPRPAAPARPAARLRRAAGTALLGLAFTVFQAAYFAAVQATGLAVATVVTLGSGPVLIALLARPVLGERLGRAGALAVAGACAGLAVLTFGGAGGPGEVRPGGVALALLSAAGYAALTLHGRLRAAGDGGDPLTTTLTSLALCAACLLPPAAAEGLLPAGADPVRSLVLTAYLAAVPTAAAYALYFTGLGAVKAATASLIAQIEPVTAALIAWLLLGERLTAGTIAGGLLLLGSVAGLLAAEARPGGPGAPGGSGTRVRRQVARGGPRAVRRGDGRAVDGGDRQDPAPVRE</sequence>
<feature type="region of interest" description="Disordered" evidence="2">
    <location>
        <begin position="343"/>
        <end position="388"/>
    </location>
</feature>
<keyword evidence="3" id="KW-0472">Membrane</keyword>
<dbReference type="Proteomes" id="UP001183388">
    <property type="component" value="Unassembled WGS sequence"/>
</dbReference>
<name>A0ABU2LE65_9ACTN</name>
<feature type="transmembrane region" description="Helical" evidence="3">
    <location>
        <begin position="230"/>
        <end position="249"/>
    </location>
</feature>
<feature type="transmembrane region" description="Helical" evidence="3">
    <location>
        <begin position="114"/>
        <end position="134"/>
    </location>
</feature>
<feature type="transmembrane region" description="Helical" evidence="3">
    <location>
        <begin position="319"/>
        <end position="338"/>
    </location>
</feature>
<keyword evidence="3" id="KW-0812">Transmembrane</keyword>
<feature type="transmembrane region" description="Helical" evidence="3">
    <location>
        <begin position="171"/>
        <end position="190"/>
    </location>
</feature>
<dbReference type="Pfam" id="PF00892">
    <property type="entry name" value="EamA"/>
    <property type="match status" value="2"/>
</dbReference>
<feature type="domain" description="EamA" evidence="4">
    <location>
        <begin position="200"/>
        <end position="335"/>
    </location>
</feature>
<feature type="compositionally biased region" description="Basic and acidic residues" evidence="2">
    <location>
        <begin position="368"/>
        <end position="388"/>
    </location>
</feature>
<comment type="caution">
    <text evidence="5">The sequence shown here is derived from an EMBL/GenBank/DDBJ whole genome shotgun (WGS) entry which is preliminary data.</text>
</comment>
<dbReference type="InterPro" id="IPR037185">
    <property type="entry name" value="EmrE-like"/>
</dbReference>
<feature type="domain" description="EamA" evidence="4">
    <location>
        <begin position="41"/>
        <end position="186"/>
    </location>
</feature>
<feature type="transmembrane region" description="Helical" evidence="3">
    <location>
        <begin position="196"/>
        <end position="218"/>
    </location>
</feature>
<dbReference type="InterPro" id="IPR000620">
    <property type="entry name" value="EamA_dom"/>
</dbReference>
<feature type="transmembrane region" description="Helical" evidence="3">
    <location>
        <begin position="261"/>
        <end position="282"/>
    </location>
</feature>
<reference evidence="6" key="1">
    <citation type="submission" date="2023-07" db="EMBL/GenBank/DDBJ databases">
        <title>30 novel species of actinomycetes from the DSMZ collection.</title>
        <authorList>
            <person name="Nouioui I."/>
        </authorList>
    </citation>
    <scope>NUCLEOTIDE SEQUENCE [LARGE SCALE GENOMIC DNA]</scope>
    <source>
        <strain evidence="6">DSM 44917</strain>
    </source>
</reference>
<feature type="transmembrane region" description="Helical" evidence="3">
    <location>
        <begin position="76"/>
        <end position="93"/>
    </location>
</feature>
<feature type="transmembrane region" description="Helical" evidence="3">
    <location>
        <begin position="294"/>
        <end position="313"/>
    </location>
</feature>
<evidence type="ECO:0000259" key="4">
    <source>
        <dbReference type="Pfam" id="PF00892"/>
    </source>
</evidence>
<feature type="transmembrane region" description="Helical" evidence="3">
    <location>
        <begin position="140"/>
        <end position="159"/>
    </location>
</feature>
<evidence type="ECO:0000256" key="1">
    <source>
        <dbReference type="ARBA" id="ARBA00007362"/>
    </source>
</evidence>
<dbReference type="RefSeq" id="WP_311632857.1">
    <property type="nucleotide sequence ID" value="NZ_JAVREN010000049.1"/>
</dbReference>
<evidence type="ECO:0000313" key="5">
    <source>
        <dbReference type="EMBL" id="MDT0309889.1"/>
    </source>
</evidence>
<feature type="compositionally biased region" description="Gly residues" evidence="2">
    <location>
        <begin position="343"/>
        <end position="352"/>
    </location>
</feature>
<dbReference type="EMBL" id="JAVREN010000049">
    <property type="protein sequence ID" value="MDT0309889.1"/>
    <property type="molecule type" value="Genomic_DNA"/>
</dbReference>
<dbReference type="PANTHER" id="PTHR22911:SF79">
    <property type="entry name" value="MOBA-LIKE NTP TRANSFERASE DOMAIN-CONTAINING PROTEIN"/>
    <property type="match status" value="1"/>
</dbReference>
<evidence type="ECO:0000256" key="2">
    <source>
        <dbReference type="SAM" id="MobiDB-lite"/>
    </source>
</evidence>
<evidence type="ECO:0000256" key="3">
    <source>
        <dbReference type="SAM" id="Phobius"/>
    </source>
</evidence>